<dbReference type="Proteomes" id="UP000266841">
    <property type="component" value="Unassembled WGS sequence"/>
</dbReference>
<proteinExistence type="predicted"/>
<dbReference type="AlphaFoldDB" id="K0S5Z7"/>
<comment type="caution">
    <text evidence="2">The sequence shown here is derived from an EMBL/GenBank/DDBJ whole genome shotgun (WGS) entry which is preliminary data.</text>
</comment>
<evidence type="ECO:0000313" key="3">
    <source>
        <dbReference type="Proteomes" id="UP000266841"/>
    </source>
</evidence>
<name>K0S5Z7_THAOC</name>
<gene>
    <name evidence="2" type="ORF">THAOC_23810</name>
</gene>
<keyword evidence="3" id="KW-1185">Reference proteome</keyword>
<accession>K0S5Z7</accession>
<feature type="non-terminal residue" evidence="2">
    <location>
        <position position="136"/>
    </location>
</feature>
<feature type="chain" id="PRO_5003839727" evidence="1">
    <location>
        <begin position="24"/>
        <end position="136"/>
    </location>
</feature>
<dbReference type="EMBL" id="AGNL01031792">
    <property type="protein sequence ID" value="EJK56331.1"/>
    <property type="molecule type" value="Genomic_DNA"/>
</dbReference>
<sequence length="136" mass="15021">MRRGDGAPQAVSVQLWLLAAAAASEPPEDKTGRIDAAGELSFGHFHSGVVSGCYTRLDLAHVELVPYLCADLWSWDYGDDDALVTASEDARRSLLTKYLDRRLQADHILTISNYDFGVMQECSDLTPILMTEDEET</sequence>
<reference evidence="2 3" key="1">
    <citation type="journal article" date="2012" name="Genome Biol.">
        <title>Genome and low-iron response of an oceanic diatom adapted to chronic iron limitation.</title>
        <authorList>
            <person name="Lommer M."/>
            <person name="Specht M."/>
            <person name="Roy A.S."/>
            <person name="Kraemer L."/>
            <person name="Andreson R."/>
            <person name="Gutowska M.A."/>
            <person name="Wolf J."/>
            <person name="Bergner S.V."/>
            <person name="Schilhabel M.B."/>
            <person name="Klostermeier U.C."/>
            <person name="Beiko R.G."/>
            <person name="Rosenstiel P."/>
            <person name="Hippler M."/>
            <person name="Laroche J."/>
        </authorList>
    </citation>
    <scope>NUCLEOTIDE SEQUENCE [LARGE SCALE GENOMIC DNA]</scope>
    <source>
        <strain evidence="2 3">CCMP1005</strain>
    </source>
</reference>
<organism evidence="2 3">
    <name type="scientific">Thalassiosira oceanica</name>
    <name type="common">Marine diatom</name>
    <dbReference type="NCBI Taxonomy" id="159749"/>
    <lineage>
        <taxon>Eukaryota</taxon>
        <taxon>Sar</taxon>
        <taxon>Stramenopiles</taxon>
        <taxon>Ochrophyta</taxon>
        <taxon>Bacillariophyta</taxon>
        <taxon>Coscinodiscophyceae</taxon>
        <taxon>Thalassiosirophycidae</taxon>
        <taxon>Thalassiosirales</taxon>
        <taxon>Thalassiosiraceae</taxon>
        <taxon>Thalassiosira</taxon>
    </lineage>
</organism>
<keyword evidence="1" id="KW-0732">Signal</keyword>
<evidence type="ECO:0000313" key="2">
    <source>
        <dbReference type="EMBL" id="EJK56331.1"/>
    </source>
</evidence>
<protein>
    <submittedName>
        <fullName evidence="2">Uncharacterized protein</fullName>
    </submittedName>
</protein>
<feature type="signal peptide" evidence="1">
    <location>
        <begin position="1"/>
        <end position="23"/>
    </location>
</feature>
<evidence type="ECO:0000256" key="1">
    <source>
        <dbReference type="SAM" id="SignalP"/>
    </source>
</evidence>